<gene>
    <name evidence="1" type="ORF">M8445_08320</name>
</gene>
<dbReference type="EMBL" id="CP115165">
    <property type="protein sequence ID" value="WDA57380.1"/>
    <property type="molecule type" value="Genomic_DNA"/>
</dbReference>
<keyword evidence="2" id="KW-1185">Reference proteome</keyword>
<dbReference type="Proteomes" id="UP001217044">
    <property type="component" value="Chromosome"/>
</dbReference>
<proteinExistence type="predicted"/>
<accession>A0ABY7UXX1</accession>
<evidence type="ECO:0000313" key="1">
    <source>
        <dbReference type="EMBL" id="WDA57380.1"/>
    </source>
</evidence>
<name>A0ABY7UXX1_9DEIO</name>
<organism evidence="1 2">
    <name type="scientific">Deinococcus aquaticus</name>
    <dbReference type="NCBI Taxonomy" id="328692"/>
    <lineage>
        <taxon>Bacteria</taxon>
        <taxon>Thermotogati</taxon>
        <taxon>Deinococcota</taxon>
        <taxon>Deinococci</taxon>
        <taxon>Deinococcales</taxon>
        <taxon>Deinococcaceae</taxon>
        <taxon>Deinococcus</taxon>
    </lineage>
</organism>
<dbReference type="RefSeq" id="WP_273987293.1">
    <property type="nucleotide sequence ID" value="NZ_BAABQT010000007.1"/>
</dbReference>
<reference evidence="1 2" key="1">
    <citation type="submission" date="2022-12" db="EMBL/GenBank/DDBJ databases">
        <title>Genome Sequence of Deinococcus aquaticus Type Strain PB314.</title>
        <authorList>
            <person name="Albert C."/>
            <person name="Hill J."/>
            <person name="Boren L."/>
            <person name="Scholz-Ng S."/>
            <person name="Fatema N."/>
            <person name="Grosso R."/>
            <person name="Soboslay E."/>
            <person name="Tuohy J."/>
        </authorList>
    </citation>
    <scope>NUCLEOTIDE SEQUENCE [LARGE SCALE GENOMIC DNA]</scope>
    <source>
        <strain evidence="1 2">PB-314</strain>
    </source>
</reference>
<evidence type="ECO:0000313" key="2">
    <source>
        <dbReference type="Proteomes" id="UP001217044"/>
    </source>
</evidence>
<sequence>MKDSKPRNITRTWETVTEHRPHGEYWGDTLHTVTLTADQHGTLTAQLDGQPAPVADAVRVLHYATRTELVSEYRTPEPAPTIGKPRAARLHRLMGRLGLPSAQHYALAAAALGEWAPLPSLATLTEQEARTVWAHLCRLYPQARTAA</sequence>
<protein>
    <submittedName>
        <fullName evidence="1">Uncharacterized protein</fullName>
    </submittedName>
</protein>